<name>Q01RJ6_SOLUE</name>
<dbReference type="KEGG" id="sus:Acid_6807"/>
<dbReference type="InterPro" id="IPR054353">
    <property type="entry name" value="IstA-like_C"/>
</dbReference>
<dbReference type="Pfam" id="PF22483">
    <property type="entry name" value="Mu-transpos_C_2"/>
    <property type="match status" value="1"/>
</dbReference>
<proteinExistence type="inferred from homology"/>
<gene>
    <name evidence="3" type="ordered locus">Acid_6807</name>
</gene>
<accession>Q01RJ6</accession>
<reference evidence="3" key="1">
    <citation type="submission" date="2006-10" db="EMBL/GenBank/DDBJ databases">
        <title>Complete sequence of Solibacter usitatus Ellin6076.</title>
        <authorList>
            <consortium name="US DOE Joint Genome Institute"/>
            <person name="Copeland A."/>
            <person name="Lucas S."/>
            <person name="Lapidus A."/>
            <person name="Barry K."/>
            <person name="Detter J.C."/>
            <person name="Glavina del Rio T."/>
            <person name="Hammon N."/>
            <person name="Israni S."/>
            <person name="Dalin E."/>
            <person name="Tice H."/>
            <person name="Pitluck S."/>
            <person name="Thompson L.S."/>
            <person name="Brettin T."/>
            <person name="Bruce D."/>
            <person name="Han C."/>
            <person name="Tapia R."/>
            <person name="Gilna P."/>
            <person name="Schmutz J."/>
            <person name="Larimer F."/>
            <person name="Land M."/>
            <person name="Hauser L."/>
            <person name="Kyrpides N."/>
            <person name="Mikhailova N."/>
            <person name="Janssen P.H."/>
            <person name="Kuske C.R."/>
            <person name="Richardson P."/>
        </authorList>
    </citation>
    <scope>NUCLEOTIDE SEQUENCE</scope>
    <source>
        <strain evidence="3">Ellin6076</strain>
    </source>
</reference>
<feature type="domain" description="Integrase catalytic" evidence="2">
    <location>
        <begin position="111"/>
        <end position="280"/>
    </location>
</feature>
<evidence type="ECO:0000313" key="3">
    <source>
        <dbReference type="EMBL" id="ABJ87724.1"/>
    </source>
</evidence>
<dbReference type="AlphaFoldDB" id="Q01RJ6"/>
<dbReference type="Gene3D" id="3.30.420.10">
    <property type="entry name" value="Ribonuclease H-like superfamily/Ribonuclease H"/>
    <property type="match status" value="1"/>
</dbReference>
<dbReference type="HOGENOM" id="CLU_020626_1_1_0"/>
<dbReference type="GO" id="GO:0003676">
    <property type="term" value="F:nucleic acid binding"/>
    <property type="evidence" value="ECO:0007669"/>
    <property type="project" value="InterPro"/>
</dbReference>
<dbReference type="STRING" id="234267.Acid_6807"/>
<dbReference type="InParanoid" id="Q01RJ6"/>
<dbReference type="PANTHER" id="PTHR35004:SF6">
    <property type="entry name" value="TRANSPOSASE"/>
    <property type="match status" value="1"/>
</dbReference>
<dbReference type="PROSITE" id="PS50994">
    <property type="entry name" value="INTEGRASE"/>
    <property type="match status" value="1"/>
</dbReference>
<dbReference type="GO" id="GO:0015074">
    <property type="term" value="P:DNA integration"/>
    <property type="evidence" value="ECO:0007669"/>
    <property type="project" value="InterPro"/>
</dbReference>
<dbReference type="eggNOG" id="COG4584">
    <property type="taxonomic scope" value="Bacteria"/>
</dbReference>
<dbReference type="InterPro" id="IPR001584">
    <property type="entry name" value="Integrase_cat-core"/>
</dbReference>
<evidence type="ECO:0000259" key="2">
    <source>
        <dbReference type="PROSITE" id="PS50994"/>
    </source>
</evidence>
<dbReference type="InterPro" id="IPR012337">
    <property type="entry name" value="RNaseH-like_sf"/>
</dbReference>
<dbReference type="InterPro" id="IPR036397">
    <property type="entry name" value="RNaseH_sf"/>
</dbReference>
<dbReference type="EMBL" id="CP000473">
    <property type="protein sequence ID" value="ABJ87724.1"/>
    <property type="molecule type" value="Genomic_DNA"/>
</dbReference>
<sequence>MLNLEDFMNIRDLKQKGWTVSAIAGELHLDRKTVRKHLLEAPQPYKRENPAPCKIDPHRPFLRERWEAGVHNARKLLDELRDRGYTGGYSQLKLAVLPWREEGRERAFVRFETGPGEQSQMDWGHFGNWDGRRLYGFALTLCYSRMRYIEFTQSQDIHHLLACMVHAFRYFGGVTESVLTDRMKTVLIDQTGGELHFNQKFLQFAAYYGFVPRVCRPYRPETKGKIESSVRFVKQNFWPGISFSSLADLNQQARAWMGKVNHQSHSTTREVPYGRLPHEQLLLLDEQPDYDTSYMEDRRVAKDCMLSYRGNRYSVPFRFAGKTVLVREPVAGGRIEIYSDIHIIAEHRLATGRGVMVSDPTHYEGLAERQRLRGPAPPSDGSPNLLELAPGPGVGRGFLAPEVEQRSLDVYQEVADVAAI</sequence>
<evidence type="ECO:0000256" key="1">
    <source>
        <dbReference type="ARBA" id="ARBA00009277"/>
    </source>
</evidence>
<dbReference type="Pfam" id="PF00665">
    <property type="entry name" value="rve"/>
    <property type="match status" value="1"/>
</dbReference>
<comment type="similarity">
    <text evidence="1">Belongs to the transposase IS21/IS408/IS1162 family.</text>
</comment>
<dbReference type="SUPFAM" id="SSF53098">
    <property type="entry name" value="Ribonuclease H-like"/>
    <property type="match status" value="1"/>
</dbReference>
<organism evidence="3">
    <name type="scientific">Solibacter usitatus (strain Ellin6076)</name>
    <dbReference type="NCBI Taxonomy" id="234267"/>
    <lineage>
        <taxon>Bacteria</taxon>
        <taxon>Pseudomonadati</taxon>
        <taxon>Acidobacteriota</taxon>
        <taxon>Terriglobia</taxon>
        <taxon>Bryobacterales</taxon>
        <taxon>Solibacteraceae</taxon>
        <taxon>Candidatus Solibacter</taxon>
    </lineage>
</organism>
<dbReference type="PANTHER" id="PTHR35004">
    <property type="entry name" value="TRANSPOSASE RV3428C-RELATED"/>
    <property type="match status" value="1"/>
</dbReference>
<protein>
    <submittedName>
        <fullName evidence="3">Integrase, catalytic region</fullName>
    </submittedName>
</protein>
<dbReference type="NCBIfam" id="NF033546">
    <property type="entry name" value="transpos_IS21"/>
    <property type="match status" value="1"/>
</dbReference>